<dbReference type="Proteomes" id="UP000635828">
    <property type="component" value="Unassembled WGS sequence"/>
</dbReference>
<evidence type="ECO:0000313" key="3">
    <source>
        <dbReference type="Proteomes" id="UP000635828"/>
    </source>
</evidence>
<keyword evidence="3" id="KW-1185">Reference proteome</keyword>
<reference evidence="2 3" key="1">
    <citation type="submission" date="2020-08" db="EMBL/GenBank/DDBJ databases">
        <title>Genome public.</title>
        <authorList>
            <person name="Liu C."/>
            <person name="Sun Q."/>
        </authorList>
    </citation>
    <scope>NUCLEOTIDE SEQUENCE [LARGE SCALE GENOMIC DNA]</scope>
    <source>
        <strain evidence="2 3">NSJ-7</strain>
    </source>
</reference>
<feature type="domain" description="PRD" evidence="1">
    <location>
        <begin position="19"/>
        <end position="120"/>
    </location>
</feature>
<dbReference type="SUPFAM" id="SSF63520">
    <property type="entry name" value="PTS-regulatory domain, PRD"/>
    <property type="match status" value="1"/>
</dbReference>
<dbReference type="EMBL" id="JACOOS010000016">
    <property type="protein sequence ID" value="MBC5678446.1"/>
    <property type="molecule type" value="Genomic_DNA"/>
</dbReference>
<proteinExistence type="predicted"/>
<dbReference type="InterPro" id="IPR011608">
    <property type="entry name" value="PRD"/>
</dbReference>
<evidence type="ECO:0000259" key="1">
    <source>
        <dbReference type="PROSITE" id="PS51372"/>
    </source>
</evidence>
<dbReference type="RefSeq" id="WP_024728663.1">
    <property type="nucleotide sequence ID" value="NZ_JACOOS010000016.1"/>
</dbReference>
<name>A0ABR7FTB8_9FIRM</name>
<gene>
    <name evidence="2" type="ORF">H8S22_12800</name>
</gene>
<protein>
    <submittedName>
        <fullName evidence="2">PRD domain-containing protein</fullName>
    </submittedName>
</protein>
<accession>A0ABR7FTB8</accession>
<sequence length="120" mass="13341">MEVKENLYERIDILCSADIITKDDAAVCGQIVDILAQEREDVDEEKAGIFITHLAMALKRTKEGEKEEPIDAEILEALKEEPVYEKASAFFGKVMGRLPVELSDAEKGFIFVHVCNVLGG</sequence>
<dbReference type="InterPro" id="IPR036634">
    <property type="entry name" value="PRD_sf"/>
</dbReference>
<dbReference type="Gene3D" id="1.10.1790.10">
    <property type="entry name" value="PRD domain"/>
    <property type="match status" value="1"/>
</dbReference>
<dbReference type="PROSITE" id="PS51372">
    <property type="entry name" value="PRD_2"/>
    <property type="match status" value="1"/>
</dbReference>
<organism evidence="2 3">
    <name type="scientific">Anaerostipes hominis</name>
    <name type="common">ex Liu et al. 2021</name>
    <dbReference type="NCBI Taxonomy" id="2763018"/>
    <lineage>
        <taxon>Bacteria</taxon>
        <taxon>Bacillati</taxon>
        <taxon>Bacillota</taxon>
        <taxon>Clostridia</taxon>
        <taxon>Lachnospirales</taxon>
        <taxon>Lachnospiraceae</taxon>
        <taxon>Anaerostipes</taxon>
    </lineage>
</organism>
<evidence type="ECO:0000313" key="2">
    <source>
        <dbReference type="EMBL" id="MBC5678446.1"/>
    </source>
</evidence>
<dbReference type="Pfam" id="PF00874">
    <property type="entry name" value="PRD"/>
    <property type="match status" value="1"/>
</dbReference>
<comment type="caution">
    <text evidence="2">The sequence shown here is derived from an EMBL/GenBank/DDBJ whole genome shotgun (WGS) entry which is preliminary data.</text>
</comment>